<dbReference type="GO" id="GO:0016811">
    <property type="term" value="F:hydrolase activity, acting on carbon-nitrogen (but not peptide) bonds, in linear amides"/>
    <property type="evidence" value="ECO:0007669"/>
    <property type="project" value="InterPro"/>
</dbReference>
<dbReference type="PANTHER" id="PTHR37326:SF1">
    <property type="entry name" value="BLL3975 PROTEIN"/>
    <property type="match status" value="1"/>
</dbReference>
<organism evidence="6 7">
    <name type="scientific">Paenibacillus ginsengarvi</name>
    <dbReference type="NCBI Taxonomy" id="400777"/>
    <lineage>
        <taxon>Bacteria</taxon>
        <taxon>Bacillati</taxon>
        <taxon>Bacillota</taxon>
        <taxon>Bacilli</taxon>
        <taxon>Bacillales</taxon>
        <taxon>Paenibacillaceae</taxon>
        <taxon>Paenibacillus</taxon>
    </lineage>
</organism>
<keyword evidence="2" id="KW-0479">Metal-binding</keyword>
<name>A0A3B0C695_9BACL</name>
<keyword evidence="7" id="KW-1185">Reference proteome</keyword>
<dbReference type="AlphaFoldDB" id="A0A3B0C695"/>
<evidence type="ECO:0000313" key="7">
    <source>
        <dbReference type="Proteomes" id="UP000282311"/>
    </source>
</evidence>
<dbReference type="PIRSF" id="PIRSF039012">
    <property type="entry name" value="ASP"/>
    <property type="match status" value="1"/>
</dbReference>
<dbReference type="SUPFAM" id="SSF53187">
    <property type="entry name" value="Zn-dependent exopeptidases"/>
    <property type="match status" value="1"/>
</dbReference>
<evidence type="ECO:0000256" key="2">
    <source>
        <dbReference type="ARBA" id="ARBA00022723"/>
    </source>
</evidence>
<evidence type="ECO:0000256" key="1">
    <source>
        <dbReference type="ARBA" id="ARBA00001947"/>
    </source>
</evidence>
<dbReference type="Pfam" id="PF24827">
    <property type="entry name" value="AstE_AspA_cat"/>
    <property type="match status" value="1"/>
</dbReference>
<dbReference type="Proteomes" id="UP000282311">
    <property type="component" value="Unassembled WGS sequence"/>
</dbReference>
<dbReference type="GO" id="GO:0046872">
    <property type="term" value="F:metal ion binding"/>
    <property type="evidence" value="ECO:0007669"/>
    <property type="project" value="UniProtKB-KW"/>
</dbReference>
<dbReference type="GO" id="GO:0016788">
    <property type="term" value="F:hydrolase activity, acting on ester bonds"/>
    <property type="evidence" value="ECO:0007669"/>
    <property type="project" value="InterPro"/>
</dbReference>
<comment type="caution">
    <text evidence="6">The sequence shown here is derived from an EMBL/GenBank/DDBJ whole genome shotgun (WGS) entry which is preliminary data.</text>
</comment>
<reference evidence="6 7" key="1">
    <citation type="journal article" date="2007" name="Int. J. Syst. Evol. Microbiol.">
        <title>Paenibacillus ginsengarvi sp. nov., isolated from soil from ginseng cultivation.</title>
        <authorList>
            <person name="Yoon M.H."/>
            <person name="Ten L.N."/>
            <person name="Im W.T."/>
        </authorList>
    </citation>
    <scope>NUCLEOTIDE SEQUENCE [LARGE SCALE GENOMIC DNA]</scope>
    <source>
        <strain evidence="6 7">KCTC 13059</strain>
    </source>
</reference>
<comment type="cofactor">
    <cofactor evidence="1">
        <name>Zn(2+)</name>
        <dbReference type="ChEBI" id="CHEBI:29105"/>
    </cofactor>
</comment>
<dbReference type="InterPro" id="IPR053138">
    <property type="entry name" value="N-alpha-Ac-DABA_deacetylase"/>
</dbReference>
<dbReference type="RefSeq" id="WP_120748945.1">
    <property type="nucleotide sequence ID" value="NZ_RBAH01000014.1"/>
</dbReference>
<accession>A0A3B0C695</accession>
<evidence type="ECO:0000256" key="4">
    <source>
        <dbReference type="ARBA" id="ARBA00022833"/>
    </source>
</evidence>
<dbReference type="PANTHER" id="PTHR37326">
    <property type="entry name" value="BLL3975 PROTEIN"/>
    <property type="match status" value="1"/>
</dbReference>
<proteinExistence type="predicted"/>
<evidence type="ECO:0000313" key="6">
    <source>
        <dbReference type="EMBL" id="RKN80690.1"/>
    </source>
</evidence>
<sequence>MTVRMRIDDYDISAAARGTKTSFELLIGTGIDSVEDGGEREGESRDIPLPVLQIAGAAEGPTLLVLAGVHGDEYEGMETILRLYRGIQPEQVAGTLVLAPVANPLSYRGGTRTSPEDGLNMARVFPGDRRGRPTERIAWQLHHRLLAQADFLLDLHSGGTHYAVSTLVGYYHNEETEIGRKSRAAAEAFGAELLWAHETVALGRTVSSALALGVPWLYTEAYGGKRIRREDAELIYHGALRLMRHLGMLSEVPEQMAASRADLSPAPARRIYGDGNFDGSETAGASGFFLPETVLGAEIRAGERIGSICGFDGTELECVVASRDGIVVMLPGAPTVRQGEPLFLIAPTRPAAPVDAEEADR</sequence>
<protein>
    <recommendedName>
        <fullName evidence="5">Succinylglutamate desuccinylase/Aspartoacylase catalytic domain-containing protein</fullName>
    </recommendedName>
</protein>
<evidence type="ECO:0000256" key="3">
    <source>
        <dbReference type="ARBA" id="ARBA00022801"/>
    </source>
</evidence>
<dbReference type="OrthoDB" id="9782876at2"/>
<dbReference type="InterPro" id="IPR043795">
    <property type="entry name" value="N-alpha-Ac-DABA-like"/>
</dbReference>
<feature type="domain" description="Succinylglutamate desuccinylase/Aspartoacylase catalytic" evidence="5">
    <location>
        <begin position="60"/>
        <end position="246"/>
    </location>
</feature>
<evidence type="ECO:0000259" key="5">
    <source>
        <dbReference type="Pfam" id="PF24827"/>
    </source>
</evidence>
<gene>
    <name evidence="6" type="ORF">D7M11_19625</name>
</gene>
<keyword evidence="4" id="KW-0862">Zinc</keyword>
<dbReference type="EMBL" id="RBAH01000014">
    <property type="protein sequence ID" value="RKN80690.1"/>
    <property type="molecule type" value="Genomic_DNA"/>
</dbReference>
<dbReference type="Gene3D" id="3.40.630.10">
    <property type="entry name" value="Zn peptidases"/>
    <property type="match status" value="1"/>
</dbReference>
<keyword evidence="3" id="KW-0378">Hydrolase</keyword>
<dbReference type="InterPro" id="IPR055438">
    <property type="entry name" value="AstE_AspA_cat"/>
</dbReference>